<protein>
    <submittedName>
        <fullName evidence="1">Uncharacterized protein</fullName>
    </submittedName>
</protein>
<dbReference type="EMBL" id="CM039439">
    <property type="protein sequence ID" value="KAI4297429.1"/>
    <property type="molecule type" value="Genomic_DNA"/>
</dbReference>
<sequence>MSATELQTSRDKGLCYTCDEQYRPGHKCQKPFMLFTASPEIFETFDKQNPDLTQFLTNLTQPVEPSSEEHPDHIEAQISFHALMGHSIPRTLRVQARVGKSDEVVLVDGGCTHNFI</sequence>
<evidence type="ECO:0000313" key="1">
    <source>
        <dbReference type="EMBL" id="KAI4297429.1"/>
    </source>
</evidence>
<gene>
    <name evidence="1" type="ORF">L6164_037321</name>
</gene>
<dbReference type="Proteomes" id="UP000828941">
    <property type="component" value="Chromosome 14"/>
</dbReference>
<comment type="caution">
    <text evidence="1">The sequence shown here is derived from an EMBL/GenBank/DDBJ whole genome shotgun (WGS) entry which is preliminary data.</text>
</comment>
<accession>A0ACB9KJR9</accession>
<proteinExistence type="predicted"/>
<name>A0ACB9KJR9_BAUVA</name>
<keyword evidence="2" id="KW-1185">Reference proteome</keyword>
<reference evidence="1 2" key="1">
    <citation type="journal article" date="2022" name="DNA Res.">
        <title>Chromosomal-level genome assembly of the orchid tree Bauhinia variegata (Leguminosae; Cercidoideae) supports the allotetraploid origin hypothesis of Bauhinia.</title>
        <authorList>
            <person name="Zhong Y."/>
            <person name="Chen Y."/>
            <person name="Zheng D."/>
            <person name="Pang J."/>
            <person name="Liu Y."/>
            <person name="Luo S."/>
            <person name="Meng S."/>
            <person name="Qian L."/>
            <person name="Wei D."/>
            <person name="Dai S."/>
            <person name="Zhou R."/>
        </authorList>
    </citation>
    <scope>NUCLEOTIDE SEQUENCE [LARGE SCALE GENOMIC DNA]</scope>
    <source>
        <strain evidence="1">BV-YZ2020</strain>
    </source>
</reference>
<organism evidence="1 2">
    <name type="scientific">Bauhinia variegata</name>
    <name type="common">Purple orchid tree</name>
    <name type="synonym">Phanera variegata</name>
    <dbReference type="NCBI Taxonomy" id="167791"/>
    <lineage>
        <taxon>Eukaryota</taxon>
        <taxon>Viridiplantae</taxon>
        <taxon>Streptophyta</taxon>
        <taxon>Embryophyta</taxon>
        <taxon>Tracheophyta</taxon>
        <taxon>Spermatophyta</taxon>
        <taxon>Magnoliopsida</taxon>
        <taxon>eudicotyledons</taxon>
        <taxon>Gunneridae</taxon>
        <taxon>Pentapetalae</taxon>
        <taxon>rosids</taxon>
        <taxon>fabids</taxon>
        <taxon>Fabales</taxon>
        <taxon>Fabaceae</taxon>
        <taxon>Cercidoideae</taxon>
        <taxon>Cercideae</taxon>
        <taxon>Bauhiniinae</taxon>
        <taxon>Bauhinia</taxon>
    </lineage>
</organism>
<evidence type="ECO:0000313" key="2">
    <source>
        <dbReference type="Proteomes" id="UP000828941"/>
    </source>
</evidence>